<dbReference type="InterPro" id="IPR010296">
    <property type="entry name" value="DUF899_thioredox"/>
</dbReference>
<organism evidence="1 2">
    <name type="scientific">Saccharothrix yanglingensis</name>
    <dbReference type="NCBI Taxonomy" id="659496"/>
    <lineage>
        <taxon>Bacteria</taxon>
        <taxon>Bacillati</taxon>
        <taxon>Actinomycetota</taxon>
        <taxon>Actinomycetes</taxon>
        <taxon>Pseudonocardiales</taxon>
        <taxon>Pseudonocardiaceae</taxon>
        <taxon>Saccharothrix</taxon>
    </lineage>
</organism>
<name>A0ABU0X7X9_9PSEU</name>
<evidence type="ECO:0008006" key="3">
    <source>
        <dbReference type="Google" id="ProtNLM"/>
    </source>
</evidence>
<accession>A0ABU0X7X9</accession>
<evidence type="ECO:0000313" key="2">
    <source>
        <dbReference type="Proteomes" id="UP001225605"/>
    </source>
</evidence>
<dbReference type="EMBL" id="NSDM01000016">
    <property type="protein sequence ID" value="MDQ2588235.1"/>
    <property type="molecule type" value="Genomic_DNA"/>
</dbReference>
<dbReference type="Pfam" id="PF05988">
    <property type="entry name" value="DUF899"/>
    <property type="match status" value="1"/>
</dbReference>
<proteinExistence type="predicted"/>
<dbReference type="Proteomes" id="UP001225605">
    <property type="component" value="Unassembled WGS sequence"/>
</dbReference>
<comment type="caution">
    <text evidence="1">The sequence shown here is derived from an EMBL/GenBank/DDBJ whole genome shotgun (WGS) entry which is preliminary data.</text>
</comment>
<sequence length="218" mass="25377">MTLPRVVSREEWLAERLPFLAKEKEHSRARDVLHAQRQALPMFPVDNKYEFDTPDGKRSLLDLFEGRRQLIIYHFMLPADSGGMLCLGCSFWVDNMPHHLEHLHARDTSLVVDTPLPLGEFLPHKERLGWSVPVTSSFGTDFYDDFRIQLMPGVAAIPGITVFLRDGDEIYCTYSTAFRGTDLVNNTYNYLDLTFLGRQEADLDFKWSWLRYHDDYDK</sequence>
<reference evidence="1 2" key="1">
    <citation type="submission" date="2017-06" db="EMBL/GenBank/DDBJ databases">
        <title>Cultured bacterium strain Saccharothrix yanglingensis Hhs.015.</title>
        <authorList>
            <person name="Xia Y."/>
        </authorList>
    </citation>
    <scope>NUCLEOTIDE SEQUENCE [LARGE SCALE GENOMIC DNA]</scope>
    <source>
        <strain evidence="1 2">Hhs.015</strain>
    </source>
</reference>
<protein>
    <recommendedName>
        <fullName evidence="3">DUF899 domain-containing protein</fullName>
    </recommendedName>
</protein>
<evidence type="ECO:0000313" key="1">
    <source>
        <dbReference type="EMBL" id="MDQ2588235.1"/>
    </source>
</evidence>
<gene>
    <name evidence="1" type="ORF">CKY47_30570</name>
</gene>
<keyword evidence="2" id="KW-1185">Reference proteome</keyword>
<dbReference type="RefSeq" id="WP_306749871.1">
    <property type="nucleotide sequence ID" value="NZ_NSDM01000016.1"/>
</dbReference>